<reference evidence="2" key="1">
    <citation type="submission" date="2020-10" db="EMBL/GenBank/DDBJ databases">
        <authorList>
            <person name="Han B."/>
            <person name="Lu T."/>
            <person name="Zhao Q."/>
            <person name="Huang X."/>
            <person name="Zhao Y."/>
        </authorList>
    </citation>
    <scope>NUCLEOTIDE SEQUENCE</scope>
</reference>
<dbReference type="EMBL" id="CAJGYO010000006">
    <property type="protein sequence ID" value="CAD6235291.1"/>
    <property type="molecule type" value="Genomic_DNA"/>
</dbReference>
<keyword evidence="3" id="KW-1185">Reference proteome</keyword>
<evidence type="ECO:0000313" key="3">
    <source>
        <dbReference type="Proteomes" id="UP000604825"/>
    </source>
</evidence>
<evidence type="ECO:0000313" key="2">
    <source>
        <dbReference type="EMBL" id="CAD6235291.1"/>
    </source>
</evidence>
<proteinExistence type="predicted"/>
<gene>
    <name evidence="2" type="ORF">NCGR_LOCUS23551</name>
</gene>
<sequence length="71" mass="7581">MVGSSIGPSSMSYGLTKDNQQGKAPGVENHDMYEPPTSTLDSLHRSLRLAVKQPLGSNKALTVACLVDHQD</sequence>
<organism evidence="2 3">
    <name type="scientific">Miscanthus lutarioriparius</name>
    <dbReference type="NCBI Taxonomy" id="422564"/>
    <lineage>
        <taxon>Eukaryota</taxon>
        <taxon>Viridiplantae</taxon>
        <taxon>Streptophyta</taxon>
        <taxon>Embryophyta</taxon>
        <taxon>Tracheophyta</taxon>
        <taxon>Spermatophyta</taxon>
        <taxon>Magnoliopsida</taxon>
        <taxon>Liliopsida</taxon>
        <taxon>Poales</taxon>
        <taxon>Poaceae</taxon>
        <taxon>PACMAD clade</taxon>
        <taxon>Panicoideae</taxon>
        <taxon>Andropogonodae</taxon>
        <taxon>Andropogoneae</taxon>
        <taxon>Saccharinae</taxon>
        <taxon>Miscanthus</taxon>
    </lineage>
</organism>
<protein>
    <submittedName>
        <fullName evidence="2">Uncharacterized protein</fullName>
    </submittedName>
</protein>
<feature type="region of interest" description="Disordered" evidence="1">
    <location>
        <begin position="1"/>
        <end position="40"/>
    </location>
</feature>
<dbReference type="Proteomes" id="UP000604825">
    <property type="component" value="Unassembled WGS sequence"/>
</dbReference>
<dbReference type="AlphaFoldDB" id="A0A811P0W0"/>
<evidence type="ECO:0000256" key="1">
    <source>
        <dbReference type="SAM" id="MobiDB-lite"/>
    </source>
</evidence>
<accession>A0A811P0W0</accession>
<comment type="caution">
    <text evidence="2">The sequence shown here is derived from an EMBL/GenBank/DDBJ whole genome shotgun (WGS) entry which is preliminary data.</text>
</comment>
<feature type="compositionally biased region" description="Polar residues" evidence="1">
    <location>
        <begin position="1"/>
        <end position="22"/>
    </location>
</feature>
<name>A0A811P0W0_9POAL</name>